<dbReference type="SUPFAM" id="SSF54909">
    <property type="entry name" value="Dimeric alpha+beta barrel"/>
    <property type="match status" value="1"/>
</dbReference>
<evidence type="ECO:0000259" key="1">
    <source>
        <dbReference type="PROSITE" id="PS51725"/>
    </source>
</evidence>
<proteinExistence type="predicted"/>
<keyword evidence="3" id="KW-1185">Reference proteome</keyword>
<dbReference type="AlphaFoldDB" id="A0A100VYJ8"/>
<gene>
    <name evidence="2" type="ORF">RMCB_2352</name>
</gene>
<dbReference type="Gene3D" id="3.30.70.100">
    <property type="match status" value="1"/>
</dbReference>
<dbReference type="Pfam" id="PF03992">
    <property type="entry name" value="ABM"/>
    <property type="match status" value="1"/>
</dbReference>
<accession>A0A100VYJ8</accession>
<comment type="caution">
    <text evidence="2">The sequence shown here is derived from an EMBL/GenBank/DDBJ whole genome shotgun (WGS) entry which is preliminary data.</text>
</comment>
<name>A0A100VYJ8_9MYCO</name>
<dbReference type="RefSeq" id="WP_062828888.1">
    <property type="nucleotide sequence ID" value="NZ_BCSX01000021.1"/>
</dbReference>
<dbReference type="OrthoDB" id="287932at2"/>
<organism evidence="2 3">
    <name type="scientific">Mycolicibacterium brisbanense</name>
    <dbReference type="NCBI Taxonomy" id="146020"/>
    <lineage>
        <taxon>Bacteria</taxon>
        <taxon>Bacillati</taxon>
        <taxon>Actinomycetota</taxon>
        <taxon>Actinomycetes</taxon>
        <taxon>Mycobacteriales</taxon>
        <taxon>Mycobacteriaceae</taxon>
        <taxon>Mycolicibacterium</taxon>
    </lineage>
</organism>
<dbReference type="PROSITE" id="PS51725">
    <property type="entry name" value="ABM"/>
    <property type="match status" value="1"/>
</dbReference>
<dbReference type="GO" id="GO:0004497">
    <property type="term" value="F:monooxygenase activity"/>
    <property type="evidence" value="ECO:0007669"/>
    <property type="project" value="UniProtKB-KW"/>
</dbReference>
<reference evidence="3" key="2">
    <citation type="submission" date="2016-02" db="EMBL/GenBank/DDBJ databases">
        <title>Draft genome sequence of five rapidly growing Mycobacterium species.</title>
        <authorList>
            <person name="Katahira K."/>
            <person name="Gotou Y."/>
            <person name="Iida K."/>
            <person name="Ogura Y."/>
            <person name="Hayashi T."/>
        </authorList>
    </citation>
    <scope>NUCLEOTIDE SEQUENCE [LARGE SCALE GENOMIC DNA]</scope>
    <source>
        <strain evidence="3">JCM15654</strain>
    </source>
</reference>
<dbReference type="Proteomes" id="UP000069620">
    <property type="component" value="Unassembled WGS sequence"/>
</dbReference>
<dbReference type="STRING" id="146020.RMCB_2352"/>
<dbReference type="EMBL" id="BCSX01000021">
    <property type="protein sequence ID" value="GAS88256.1"/>
    <property type="molecule type" value="Genomic_DNA"/>
</dbReference>
<dbReference type="InterPro" id="IPR011008">
    <property type="entry name" value="Dimeric_a/b-barrel"/>
</dbReference>
<reference evidence="3" key="1">
    <citation type="journal article" date="2016" name="Genome Announc.">
        <title>Draft Genome Sequences of Five Rapidly Growing Mycobacterium Species, M. thermoresistibile, M. fortuitum subsp. acetamidolyticum, M. canariasense, M. brisbanense, and M. novocastrense.</title>
        <authorList>
            <person name="Katahira K."/>
            <person name="Ogura Y."/>
            <person name="Gotoh Y."/>
            <person name="Hayashi T."/>
        </authorList>
    </citation>
    <scope>NUCLEOTIDE SEQUENCE [LARGE SCALE GENOMIC DNA]</scope>
    <source>
        <strain evidence="3">JCM15654</strain>
    </source>
</reference>
<dbReference type="InterPro" id="IPR007138">
    <property type="entry name" value="ABM_dom"/>
</dbReference>
<feature type="domain" description="ABM" evidence="1">
    <location>
        <begin position="2"/>
        <end position="94"/>
    </location>
</feature>
<keyword evidence="2" id="KW-0503">Monooxygenase</keyword>
<sequence length="97" mass="10333">MIIVSGHIVVEPGQRESYLAGCAGVVEQARRADGCLDYAISADLIDPGRINIYERWVSQSAVETFRGEGQSDDQRAAMVSAAVAEYDVAAARSLSDG</sequence>
<keyword evidence="2" id="KW-0560">Oxidoreductase</keyword>
<evidence type="ECO:0000313" key="2">
    <source>
        <dbReference type="EMBL" id="GAS88256.1"/>
    </source>
</evidence>
<evidence type="ECO:0000313" key="3">
    <source>
        <dbReference type="Proteomes" id="UP000069620"/>
    </source>
</evidence>
<protein>
    <submittedName>
        <fullName evidence="2">Antibiotic biosynthesis monooxygenase</fullName>
    </submittedName>
</protein>